<evidence type="ECO:0000313" key="4">
    <source>
        <dbReference type="Proteomes" id="UP001500432"/>
    </source>
</evidence>
<reference evidence="4" key="1">
    <citation type="journal article" date="2019" name="Int. J. Syst. Evol. Microbiol.">
        <title>The Global Catalogue of Microorganisms (GCM) 10K type strain sequencing project: providing services to taxonomists for standard genome sequencing and annotation.</title>
        <authorList>
            <consortium name="The Broad Institute Genomics Platform"/>
            <consortium name="The Broad Institute Genome Sequencing Center for Infectious Disease"/>
            <person name="Wu L."/>
            <person name="Ma J."/>
        </authorList>
    </citation>
    <scope>NUCLEOTIDE SEQUENCE [LARGE SCALE GENOMIC DNA]</scope>
    <source>
        <strain evidence="4">JCM 16034</strain>
    </source>
</reference>
<name>A0ABP5NKG4_9MICC</name>
<organism evidence="3 4">
    <name type="scientific">Sinomonas flava</name>
    <dbReference type="NCBI Taxonomy" id="496857"/>
    <lineage>
        <taxon>Bacteria</taxon>
        <taxon>Bacillati</taxon>
        <taxon>Actinomycetota</taxon>
        <taxon>Actinomycetes</taxon>
        <taxon>Micrococcales</taxon>
        <taxon>Micrococcaceae</taxon>
        <taxon>Sinomonas</taxon>
    </lineage>
</organism>
<dbReference type="InterPro" id="IPR030395">
    <property type="entry name" value="GP_PDE_dom"/>
</dbReference>
<dbReference type="SUPFAM" id="SSF51695">
    <property type="entry name" value="PLC-like phosphodiesterases"/>
    <property type="match status" value="1"/>
</dbReference>
<dbReference type="Gene3D" id="3.30.540.10">
    <property type="entry name" value="Fructose-1,6-Bisphosphatase, subunit A, domain 1"/>
    <property type="match status" value="1"/>
</dbReference>
<dbReference type="EMBL" id="BAAAQW010000003">
    <property type="protein sequence ID" value="GAA2198638.1"/>
    <property type="molecule type" value="Genomic_DNA"/>
</dbReference>
<dbReference type="PROSITE" id="PS51704">
    <property type="entry name" value="GP_PDE"/>
    <property type="match status" value="1"/>
</dbReference>
<accession>A0ABP5NKG4</accession>
<sequence>MSAMPARAPFEVRTGAPSAHGPFATAHRGHVERHRENTIAAVRAAVEAGADFVEIDVRVTRDGHVVLLHDATLERLWNDPRHIADIDWAEAAGLGDGDCRIPLLADALDAVAGTPSVLVIDMDEPRPAEASVAVVHAHAEAAARAGREAARVAWCGNLEAMTVIRDLDADACVWLPWNRRDLPPGELLERLRPAAVNSDYAVLSPALVDAAHAAGALMTCWTVDSADGMRWALALGADAITTNRLSLLHRVIAEAPETWAAAQPPRHLAGDELLAAAAVAHELAQWAIDHTRAAALGTVRTKANAADHVTDVDLAVERHVREIISARLPGHLVVGEEFGGAPEPGVPCWYVDPVDGTANLANGMPWTAFSLALAIDREPLVAVVADVWRGHLYSAVAGYGAEADGTRLHLAPGQSQAPTEHDGDAAAQASTLAGTVVATELLGHEPWPGFDGFLAALSARFSTLRVMGSGTLTLAGVAVGRGAGSVIARFSPIDHLAAALLVREAGGTLLDEQGRETAWPESGGIMAARPDQAAELHAVWSAALRAGRERSRTVAVEAPRVG</sequence>
<keyword evidence="4" id="KW-1185">Reference proteome</keyword>
<dbReference type="Pfam" id="PF03009">
    <property type="entry name" value="GDPD"/>
    <property type="match status" value="1"/>
</dbReference>
<dbReference type="PANTHER" id="PTHR20854">
    <property type="entry name" value="INOSITOL MONOPHOSPHATASE"/>
    <property type="match status" value="1"/>
</dbReference>
<dbReference type="Gene3D" id="3.20.20.190">
    <property type="entry name" value="Phosphatidylinositol (PI) phosphodiesterase"/>
    <property type="match status" value="1"/>
</dbReference>
<dbReference type="Proteomes" id="UP001500432">
    <property type="component" value="Unassembled WGS sequence"/>
</dbReference>
<gene>
    <name evidence="3" type="ORF">GCM10009849_12090</name>
</gene>
<protein>
    <recommendedName>
        <fullName evidence="2">GP-PDE domain-containing protein</fullName>
    </recommendedName>
</protein>
<comment type="caution">
    <text evidence="3">The sequence shown here is derived from an EMBL/GenBank/DDBJ whole genome shotgun (WGS) entry which is preliminary data.</text>
</comment>
<evidence type="ECO:0000313" key="3">
    <source>
        <dbReference type="EMBL" id="GAA2198638.1"/>
    </source>
</evidence>
<evidence type="ECO:0000259" key="2">
    <source>
        <dbReference type="PROSITE" id="PS51704"/>
    </source>
</evidence>
<dbReference type="SUPFAM" id="SSF56655">
    <property type="entry name" value="Carbohydrate phosphatase"/>
    <property type="match status" value="1"/>
</dbReference>
<dbReference type="InterPro" id="IPR017946">
    <property type="entry name" value="PLC-like_Pdiesterase_TIM-brl"/>
</dbReference>
<dbReference type="Pfam" id="PF00459">
    <property type="entry name" value="Inositol_P"/>
    <property type="match status" value="1"/>
</dbReference>
<evidence type="ECO:0000256" key="1">
    <source>
        <dbReference type="SAM" id="MobiDB-lite"/>
    </source>
</evidence>
<dbReference type="Gene3D" id="3.40.190.80">
    <property type="match status" value="1"/>
</dbReference>
<dbReference type="PRINTS" id="PR00377">
    <property type="entry name" value="IMPHPHTASES"/>
</dbReference>
<dbReference type="InterPro" id="IPR000760">
    <property type="entry name" value="Inositol_monophosphatase-like"/>
</dbReference>
<dbReference type="PANTHER" id="PTHR20854:SF4">
    <property type="entry name" value="INOSITOL-1-MONOPHOSPHATASE-RELATED"/>
    <property type="match status" value="1"/>
</dbReference>
<feature type="region of interest" description="Disordered" evidence="1">
    <location>
        <begin position="1"/>
        <end position="23"/>
    </location>
</feature>
<proteinExistence type="predicted"/>
<feature type="domain" description="GP-PDE" evidence="2">
    <location>
        <begin position="22"/>
        <end position="252"/>
    </location>
</feature>